<protein>
    <submittedName>
        <fullName evidence="1">Uncharacterized protein</fullName>
    </submittedName>
</protein>
<dbReference type="AlphaFoldDB" id="A0AA86PR92"/>
<organism evidence="1">
    <name type="scientific">Hexamita inflata</name>
    <dbReference type="NCBI Taxonomy" id="28002"/>
    <lineage>
        <taxon>Eukaryota</taxon>
        <taxon>Metamonada</taxon>
        <taxon>Diplomonadida</taxon>
        <taxon>Hexamitidae</taxon>
        <taxon>Hexamitinae</taxon>
        <taxon>Hexamita</taxon>
    </lineage>
</organism>
<dbReference type="EMBL" id="CATOUU010000714">
    <property type="protein sequence ID" value="CAI9943251.1"/>
    <property type="molecule type" value="Genomic_DNA"/>
</dbReference>
<gene>
    <name evidence="1" type="ORF">HINF_LOCUS30896</name>
    <name evidence="2" type="ORF">HINF_LOCUS38589</name>
</gene>
<dbReference type="Proteomes" id="UP001642409">
    <property type="component" value="Unassembled WGS sequence"/>
</dbReference>
<proteinExistence type="predicted"/>
<dbReference type="Pfam" id="PF23240">
    <property type="entry name" value="HAT_PRP39_N"/>
    <property type="match status" value="1"/>
</dbReference>
<sequence length="417" mass="50126">MSRHSLINFEQVKQQLQNSRQENILEFELQVTELLNVYPFAFGYFQILITSILDTEDKVFDLITLQLERSKYCRQTWEIYLNFAEKQLQLNNPLFTINALALLYEEALSCIGSEWLSGSFWSRYFIIIKNFDQDYQNQRMYEFLIKPLAVKDFSQFYNNEWYSFTPEQLIQINESYDLNNQNFQFIQEFELQIESRSFFHYKPLNKIQFHSIQHLVDHYKSNFKQLIRLYYISFQTEKLRTQIVSHISQITQDEDIIHFLDQHLKSNAHQALTDSARFTDFCIHFKLTNEFESFKRFVLSQNNSLQIVSFLNMMKYSGIDVMQFKEEILRNIMFKTQGEAEIINFYSFTTDEVKNNIELFQKKNCDCLVVKLIQLIGVENVEIARFFKGTQYENIIMQEIRKRNWILAGCIQNIERI</sequence>
<reference evidence="1" key="1">
    <citation type="submission" date="2023-06" db="EMBL/GenBank/DDBJ databases">
        <authorList>
            <person name="Kurt Z."/>
        </authorList>
    </citation>
    <scope>NUCLEOTIDE SEQUENCE</scope>
</reference>
<reference evidence="2 3" key="2">
    <citation type="submission" date="2024-07" db="EMBL/GenBank/DDBJ databases">
        <authorList>
            <person name="Akdeniz Z."/>
        </authorList>
    </citation>
    <scope>NUCLEOTIDE SEQUENCE [LARGE SCALE GENOMIC DNA]</scope>
</reference>
<dbReference type="EMBL" id="CAXDID020000147">
    <property type="protein sequence ID" value="CAL6040936.1"/>
    <property type="molecule type" value="Genomic_DNA"/>
</dbReference>
<comment type="caution">
    <text evidence="1">The sequence shown here is derived from an EMBL/GenBank/DDBJ whole genome shotgun (WGS) entry which is preliminary data.</text>
</comment>
<evidence type="ECO:0000313" key="2">
    <source>
        <dbReference type="EMBL" id="CAL6040936.1"/>
    </source>
</evidence>
<accession>A0AA86PR92</accession>
<name>A0AA86PR92_9EUKA</name>
<evidence type="ECO:0000313" key="1">
    <source>
        <dbReference type="EMBL" id="CAI9943251.1"/>
    </source>
</evidence>
<evidence type="ECO:0000313" key="3">
    <source>
        <dbReference type="Proteomes" id="UP001642409"/>
    </source>
</evidence>
<keyword evidence="3" id="KW-1185">Reference proteome</keyword>